<proteinExistence type="predicted"/>
<dbReference type="OrthoDB" id="4502280at2759"/>
<reference evidence="2 3" key="1">
    <citation type="submission" date="2016-10" db="EMBL/GenBank/DDBJ databases">
        <title>Genome sequencing of Aspergillus oryzae BCC7051.</title>
        <authorList>
            <person name="Thammarongtham C."/>
            <person name="Vorapreeda T."/>
            <person name="Nookaew I."/>
            <person name="Srisuk T."/>
            <person name="Land M."/>
            <person name="Jeennor S."/>
            <person name="Laoteng K."/>
        </authorList>
    </citation>
    <scope>NUCLEOTIDE SEQUENCE [LARGE SCALE GENOMIC DNA]</scope>
    <source>
        <strain evidence="2 3">BCC7051</strain>
    </source>
</reference>
<feature type="region of interest" description="Disordered" evidence="1">
    <location>
        <begin position="69"/>
        <end position="108"/>
    </location>
</feature>
<dbReference type="Proteomes" id="UP000190312">
    <property type="component" value="Unassembled WGS sequence"/>
</dbReference>
<protein>
    <submittedName>
        <fullName evidence="2">Uncharacterized protein</fullName>
    </submittedName>
</protein>
<dbReference type="AlphaFoldDB" id="A0A1S9DPG4"/>
<dbReference type="EMBL" id="MKZY01000003">
    <property type="protein sequence ID" value="OOO10951.1"/>
    <property type="molecule type" value="Genomic_DNA"/>
</dbReference>
<feature type="region of interest" description="Disordered" evidence="1">
    <location>
        <begin position="1"/>
        <end position="23"/>
    </location>
</feature>
<evidence type="ECO:0000313" key="2">
    <source>
        <dbReference type="EMBL" id="OOO10951.1"/>
    </source>
</evidence>
<feature type="compositionally biased region" description="Polar residues" evidence="1">
    <location>
        <begin position="77"/>
        <end position="98"/>
    </location>
</feature>
<organism evidence="2 3">
    <name type="scientific">Aspergillus oryzae</name>
    <name type="common">Yellow koji mold</name>
    <dbReference type="NCBI Taxonomy" id="5062"/>
    <lineage>
        <taxon>Eukaryota</taxon>
        <taxon>Fungi</taxon>
        <taxon>Dikarya</taxon>
        <taxon>Ascomycota</taxon>
        <taxon>Pezizomycotina</taxon>
        <taxon>Eurotiomycetes</taxon>
        <taxon>Eurotiomycetidae</taxon>
        <taxon>Eurotiales</taxon>
        <taxon>Aspergillaceae</taxon>
        <taxon>Aspergillus</taxon>
        <taxon>Aspergillus subgen. Circumdati</taxon>
    </lineage>
</organism>
<gene>
    <name evidence="2" type="ORF">OAory_01074210</name>
</gene>
<feature type="compositionally biased region" description="Polar residues" evidence="1">
    <location>
        <begin position="1"/>
        <end position="17"/>
    </location>
</feature>
<evidence type="ECO:0000256" key="1">
    <source>
        <dbReference type="SAM" id="MobiDB-lite"/>
    </source>
</evidence>
<evidence type="ECO:0000313" key="3">
    <source>
        <dbReference type="Proteomes" id="UP000190312"/>
    </source>
</evidence>
<name>A0A1S9DPG4_ASPOZ</name>
<comment type="caution">
    <text evidence="2">The sequence shown here is derived from an EMBL/GenBank/DDBJ whole genome shotgun (WGS) entry which is preliminary data.</text>
</comment>
<accession>A0A1S9DPG4</accession>
<sequence length="131" mass="14649">MTSTISQDSAEASSGTIQEKDFESSSALRTIIHDLERTTELCNLKLQRLEATNLEFWERQAIELGAHVQVKTEHPTAPSSTKPSLKRQASSAYNTMNKNSKKARVLPAKRSSRYCVKLSDSDLTDDDEFSI</sequence>